<gene>
    <name evidence="2" type="ORF">CU098_000672</name>
</gene>
<dbReference type="GO" id="GO:0005778">
    <property type="term" value="C:peroxisomal membrane"/>
    <property type="evidence" value="ECO:0007669"/>
    <property type="project" value="InterPro"/>
</dbReference>
<evidence type="ECO:0000256" key="1">
    <source>
        <dbReference type="SAM" id="Phobius"/>
    </source>
</evidence>
<dbReference type="AlphaFoldDB" id="A0A367J2K0"/>
<feature type="non-terminal residue" evidence="2">
    <location>
        <position position="52"/>
    </location>
</feature>
<proteinExistence type="predicted"/>
<dbReference type="STRING" id="4846.A0A367J2K0"/>
<dbReference type="OrthoDB" id="45930at2759"/>
<accession>A0A367J2K0</accession>
<comment type="caution">
    <text evidence="2">The sequence shown here is derived from an EMBL/GenBank/DDBJ whole genome shotgun (WGS) entry which is preliminary data.</text>
</comment>
<organism evidence="2 3">
    <name type="scientific">Rhizopus stolonifer</name>
    <name type="common">Rhizopus nigricans</name>
    <dbReference type="NCBI Taxonomy" id="4846"/>
    <lineage>
        <taxon>Eukaryota</taxon>
        <taxon>Fungi</taxon>
        <taxon>Fungi incertae sedis</taxon>
        <taxon>Mucoromycota</taxon>
        <taxon>Mucoromycotina</taxon>
        <taxon>Mucoromycetes</taxon>
        <taxon>Mucorales</taxon>
        <taxon>Mucorineae</taxon>
        <taxon>Rhizopodaceae</taxon>
        <taxon>Rhizopus</taxon>
    </lineage>
</organism>
<evidence type="ECO:0000313" key="3">
    <source>
        <dbReference type="Proteomes" id="UP000253551"/>
    </source>
</evidence>
<dbReference type="EMBL" id="PJQM01004522">
    <property type="protein sequence ID" value="RCH84174.1"/>
    <property type="molecule type" value="Genomic_DNA"/>
</dbReference>
<keyword evidence="1" id="KW-0472">Membrane</keyword>
<dbReference type="Pfam" id="PF04882">
    <property type="entry name" value="Peroxin-3"/>
    <property type="match status" value="1"/>
</dbReference>
<reference evidence="2 3" key="1">
    <citation type="journal article" date="2018" name="G3 (Bethesda)">
        <title>Phylogenetic and Phylogenomic Definition of Rhizopus Species.</title>
        <authorList>
            <person name="Gryganskyi A.P."/>
            <person name="Golan J."/>
            <person name="Dolatabadi S."/>
            <person name="Mondo S."/>
            <person name="Robb S."/>
            <person name="Idnurm A."/>
            <person name="Muszewska A."/>
            <person name="Steczkiewicz K."/>
            <person name="Masonjones S."/>
            <person name="Liao H.L."/>
            <person name="Gajdeczka M.T."/>
            <person name="Anike F."/>
            <person name="Vuek A."/>
            <person name="Anishchenko I.M."/>
            <person name="Voigt K."/>
            <person name="de Hoog G.S."/>
            <person name="Smith M.E."/>
            <person name="Heitman J."/>
            <person name="Vilgalys R."/>
            <person name="Stajich J.E."/>
        </authorList>
    </citation>
    <scope>NUCLEOTIDE SEQUENCE [LARGE SCALE GENOMIC DNA]</scope>
    <source>
        <strain evidence="2 3">LSU 92-RS-03</strain>
    </source>
</reference>
<keyword evidence="1" id="KW-1133">Transmembrane helix</keyword>
<protein>
    <submittedName>
        <fullName evidence="2">Uncharacterized protein</fullName>
    </submittedName>
</protein>
<dbReference type="InterPro" id="IPR006966">
    <property type="entry name" value="Peroxin-3"/>
</dbReference>
<evidence type="ECO:0000313" key="2">
    <source>
        <dbReference type="EMBL" id="RCH84174.1"/>
    </source>
</evidence>
<keyword evidence="1" id="KW-0812">Transmembrane</keyword>
<feature type="transmembrane region" description="Helical" evidence="1">
    <location>
        <begin position="15"/>
        <end position="34"/>
    </location>
</feature>
<dbReference type="Proteomes" id="UP000253551">
    <property type="component" value="Unassembled WGS sequence"/>
</dbReference>
<keyword evidence="3" id="KW-1185">Reference proteome</keyword>
<name>A0A367J2K0_RHIST</name>
<dbReference type="GO" id="GO:0007031">
    <property type="term" value="P:peroxisome organization"/>
    <property type="evidence" value="ECO:0007669"/>
    <property type="project" value="InterPro"/>
</dbReference>
<sequence length="52" mass="5985">MFTFVKDYFKRHRKGIFIISTLTGGIYLASNYAVSKLKDVQEKATAERLAKE</sequence>